<gene>
    <name evidence="1" type="ORF">GCM10010412_065830</name>
</gene>
<protein>
    <submittedName>
        <fullName evidence="1">Uncharacterized protein</fullName>
    </submittedName>
</protein>
<evidence type="ECO:0000313" key="1">
    <source>
        <dbReference type="EMBL" id="GAA2681160.1"/>
    </source>
</evidence>
<evidence type="ECO:0000313" key="2">
    <source>
        <dbReference type="Proteomes" id="UP001501666"/>
    </source>
</evidence>
<sequence>MPLQLITGKTRNKNPRTAMRCVKPGAETVAKVTEVLAPVADRVVACRSSGPLRGVPPE</sequence>
<name>A0ABN3SP91_9ACTN</name>
<accession>A0ABN3SP91</accession>
<organism evidence="1 2">
    <name type="scientific">Nonomuraea recticatena</name>
    <dbReference type="NCBI Taxonomy" id="46178"/>
    <lineage>
        <taxon>Bacteria</taxon>
        <taxon>Bacillati</taxon>
        <taxon>Actinomycetota</taxon>
        <taxon>Actinomycetes</taxon>
        <taxon>Streptosporangiales</taxon>
        <taxon>Streptosporangiaceae</taxon>
        <taxon>Nonomuraea</taxon>
    </lineage>
</organism>
<comment type="caution">
    <text evidence="1">The sequence shown here is derived from an EMBL/GenBank/DDBJ whole genome shotgun (WGS) entry which is preliminary data.</text>
</comment>
<keyword evidence="2" id="KW-1185">Reference proteome</keyword>
<dbReference type="EMBL" id="BAAATE010000021">
    <property type="protein sequence ID" value="GAA2681160.1"/>
    <property type="molecule type" value="Genomic_DNA"/>
</dbReference>
<proteinExistence type="predicted"/>
<reference evidence="1 2" key="1">
    <citation type="journal article" date="2019" name="Int. J. Syst. Evol. Microbiol.">
        <title>The Global Catalogue of Microorganisms (GCM) 10K type strain sequencing project: providing services to taxonomists for standard genome sequencing and annotation.</title>
        <authorList>
            <consortium name="The Broad Institute Genomics Platform"/>
            <consortium name="The Broad Institute Genome Sequencing Center for Infectious Disease"/>
            <person name="Wu L."/>
            <person name="Ma J."/>
        </authorList>
    </citation>
    <scope>NUCLEOTIDE SEQUENCE [LARGE SCALE GENOMIC DNA]</scope>
    <source>
        <strain evidence="1 2">JCM 6835</strain>
    </source>
</reference>
<dbReference type="Proteomes" id="UP001501666">
    <property type="component" value="Unassembled WGS sequence"/>
</dbReference>